<dbReference type="OrthoDB" id="9813903at2"/>
<dbReference type="Pfam" id="PF08668">
    <property type="entry name" value="HDOD"/>
    <property type="match status" value="1"/>
</dbReference>
<dbReference type="PANTHER" id="PTHR45138:SF9">
    <property type="entry name" value="DIGUANYLATE CYCLASE DGCM-RELATED"/>
    <property type="match status" value="1"/>
</dbReference>
<dbReference type="Gene3D" id="1.10.3210.10">
    <property type="entry name" value="Hypothetical protein af1432"/>
    <property type="match status" value="1"/>
</dbReference>
<evidence type="ECO:0000256" key="1">
    <source>
        <dbReference type="ARBA" id="ARBA00012528"/>
    </source>
</evidence>
<dbReference type="FunFam" id="3.30.70.270:FF:000001">
    <property type="entry name" value="Diguanylate cyclase domain protein"/>
    <property type="match status" value="1"/>
</dbReference>
<dbReference type="EC" id="2.7.7.65" evidence="1"/>
<sequence>MSLLGNPKFEEFKAKGHLPSPKGVALQVVRLTQQEEVSSQQIAHVIKADPALSGRLIKAANALMVYNTRPVVAVSDAVTVLGINMVRQLALGFSLVADSREGYCKRFDYTGFWAQSLLTAIAAQHLIRHKGIGSGEEIFILGLLGQVGRLALATIYPEDYAELLAKASEDDSVDIAAREQSKFGFDHCQLTQAMLADWGMPRSFQDVALLHEHPEEAHFAEGSRDWKLLNVMHIASELAAVCMAPTQRRRKMVPHLMLMAARWGVETEMLIELGDGVIRGWAEWGRLLEIRGVEFPPFSELLRATQLLPGTMDVPAMTSGTAQFFKLRILLVDDDRTILLLLKTMLSNAGHEVETARNGVEALAMVEKITPQLIISDWMMPEMDGIAFCRKLRENPAWRSIYVFIVTAQESVDRLVEAFEAGVDDYLTKPINSKVLGARLRAGQRVVQLQEELAFDRQQLREFAEELATSNHRLQQLALTDVLTGLPNRRYAIDRMDQEWALSKRVQRPLSCMMVDIDRFKSINDTFGHKVGDEALKHVVHALRSSSRKQDVICRLGGEEFLVICPDTSLEQAWQQAERLRQQVEALKLNTAGKQIQMTVSIGVSSNADTEILSPDMLMQQADRRLYAAKSAGRNRTVSD</sequence>
<proteinExistence type="predicted"/>
<dbReference type="KEGG" id="fam:OYT1_ch2039"/>
<dbReference type="Gene3D" id="3.30.70.270">
    <property type="match status" value="1"/>
</dbReference>
<evidence type="ECO:0000259" key="4">
    <source>
        <dbReference type="PROSITE" id="PS50110"/>
    </source>
</evidence>
<evidence type="ECO:0000313" key="7">
    <source>
        <dbReference type="EMBL" id="BBE51565.1"/>
    </source>
</evidence>
<dbReference type="Pfam" id="PF00990">
    <property type="entry name" value="GGDEF"/>
    <property type="match status" value="1"/>
</dbReference>
<dbReference type="SMART" id="SM00448">
    <property type="entry name" value="REC"/>
    <property type="match status" value="1"/>
</dbReference>
<keyword evidence="3" id="KW-0597">Phosphoprotein</keyword>
<dbReference type="STRING" id="1188319.OYT1_01030"/>
<dbReference type="Proteomes" id="UP000033070">
    <property type="component" value="Chromosome"/>
</dbReference>
<accession>A0A2Z6GEH1</accession>
<keyword evidence="8" id="KW-1185">Reference proteome</keyword>
<feature type="modified residue" description="4-aspartylphosphate" evidence="3">
    <location>
        <position position="377"/>
    </location>
</feature>
<dbReference type="PROSITE" id="PS51833">
    <property type="entry name" value="HDOD"/>
    <property type="match status" value="1"/>
</dbReference>
<dbReference type="GO" id="GO:0043709">
    <property type="term" value="P:cell adhesion involved in single-species biofilm formation"/>
    <property type="evidence" value="ECO:0007669"/>
    <property type="project" value="TreeGrafter"/>
</dbReference>
<dbReference type="GO" id="GO:0052621">
    <property type="term" value="F:diguanylate cyclase activity"/>
    <property type="evidence" value="ECO:0007669"/>
    <property type="project" value="UniProtKB-EC"/>
</dbReference>
<dbReference type="SUPFAM" id="SSF52172">
    <property type="entry name" value="CheY-like"/>
    <property type="match status" value="1"/>
</dbReference>
<comment type="catalytic activity">
    <reaction evidence="2">
        <text>2 GTP = 3',3'-c-di-GMP + 2 diphosphate</text>
        <dbReference type="Rhea" id="RHEA:24898"/>
        <dbReference type="ChEBI" id="CHEBI:33019"/>
        <dbReference type="ChEBI" id="CHEBI:37565"/>
        <dbReference type="ChEBI" id="CHEBI:58805"/>
        <dbReference type="EC" id="2.7.7.65"/>
    </reaction>
</comment>
<dbReference type="AlphaFoldDB" id="A0A2Z6GEH1"/>
<protein>
    <recommendedName>
        <fullName evidence="1">diguanylate cyclase</fullName>
        <ecNumber evidence="1">2.7.7.65</ecNumber>
    </recommendedName>
</protein>
<dbReference type="NCBIfam" id="TIGR00254">
    <property type="entry name" value="GGDEF"/>
    <property type="match status" value="1"/>
</dbReference>
<organism evidence="7 8">
    <name type="scientific">Ferriphaselus amnicola</name>
    <dbReference type="NCBI Taxonomy" id="1188319"/>
    <lineage>
        <taxon>Bacteria</taxon>
        <taxon>Pseudomonadati</taxon>
        <taxon>Pseudomonadota</taxon>
        <taxon>Betaproteobacteria</taxon>
        <taxon>Nitrosomonadales</taxon>
        <taxon>Gallionellaceae</taxon>
        <taxon>Ferriphaselus</taxon>
    </lineage>
</organism>
<dbReference type="EMBL" id="AP018738">
    <property type="protein sequence ID" value="BBE51565.1"/>
    <property type="molecule type" value="Genomic_DNA"/>
</dbReference>
<dbReference type="InterPro" id="IPR013976">
    <property type="entry name" value="HDOD"/>
</dbReference>
<feature type="domain" description="Response regulatory" evidence="4">
    <location>
        <begin position="328"/>
        <end position="444"/>
    </location>
</feature>
<dbReference type="SMART" id="SM00267">
    <property type="entry name" value="GGDEF"/>
    <property type="match status" value="1"/>
</dbReference>
<feature type="domain" description="GGDEF" evidence="5">
    <location>
        <begin position="508"/>
        <end position="640"/>
    </location>
</feature>
<dbReference type="PANTHER" id="PTHR45138">
    <property type="entry name" value="REGULATORY COMPONENTS OF SENSORY TRANSDUCTION SYSTEM"/>
    <property type="match status" value="1"/>
</dbReference>
<name>A0A2Z6GEH1_9PROT</name>
<dbReference type="Gene3D" id="3.40.50.2300">
    <property type="match status" value="1"/>
</dbReference>
<dbReference type="Pfam" id="PF00072">
    <property type="entry name" value="Response_reg"/>
    <property type="match status" value="1"/>
</dbReference>
<dbReference type="GO" id="GO:0000160">
    <property type="term" value="P:phosphorelay signal transduction system"/>
    <property type="evidence" value="ECO:0007669"/>
    <property type="project" value="InterPro"/>
</dbReference>
<dbReference type="InterPro" id="IPR000160">
    <property type="entry name" value="GGDEF_dom"/>
</dbReference>
<dbReference type="InterPro" id="IPR043128">
    <property type="entry name" value="Rev_trsase/Diguanyl_cyclase"/>
</dbReference>
<feature type="domain" description="HDOD" evidence="6">
    <location>
        <begin position="18"/>
        <end position="214"/>
    </location>
</feature>
<evidence type="ECO:0000259" key="6">
    <source>
        <dbReference type="PROSITE" id="PS51833"/>
    </source>
</evidence>
<dbReference type="SUPFAM" id="SSF109604">
    <property type="entry name" value="HD-domain/PDEase-like"/>
    <property type="match status" value="1"/>
</dbReference>
<reference evidence="7 8" key="1">
    <citation type="submission" date="2018-06" db="EMBL/GenBank/DDBJ databases">
        <title>OYT1 Genome Sequencing.</title>
        <authorList>
            <person name="Kato S."/>
            <person name="Itoh T."/>
            <person name="Ohkuma M."/>
        </authorList>
    </citation>
    <scope>NUCLEOTIDE SEQUENCE [LARGE SCALE GENOMIC DNA]</scope>
    <source>
        <strain evidence="7 8">OYT1</strain>
    </source>
</reference>
<evidence type="ECO:0000313" key="8">
    <source>
        <dbReference type="Proteomes" id="UP000033070"/>
    </source>
</evidence>
<dbReference type="CDD" id="cd01949">
    <property type="entry name" value="GGDEF"/>
    <property type="match status" value="1"/>
</dbReference>
<dbReference type="CDD" id="cd17574">
    <property type="entry name" value="REC_OmpR"/>
    <property type="match status" value="1"/>
</dbReference>
<dbReference type="InterPro" id="IPR029787">
    <property type="entry name" value="Nucleotide_cyclase"/>
</dbReference>
<dbReference type="GO" id="GO:0005886">
    <property type="term" value="C:plasma membrane"/>
    <property type="evidence" value="ECO:0007669"/>
    <property type="project" value="TreeGrafter"/>
</dbReference>
<dbReference type="SUPFAM" id="SSF55073">
    <property type="entry name" value="Nucleotide cyclase"/>
    <property type="match status" value="1"/>
</dbReference>
<dbReference type="GO" id="GO:1902201">
    <property type="term" value="P:negative regulation of bacterial-type flagellum-dependent cell motility"/>
    <property type="evidence" value="ECO:0007669"/>
    <property type="project" value="TreeGrafter"/>
</dbReference>
<dbReference type="PROSITE" id="PS50887">
    <property type="entry name" value="GGDEF"/>
    <property type="match status" value="1"/>
</dbReference>
<dbReference type="PROSITE" id="PS50110">
    <property type="entry name" value="RESPONSE_REGULATORY"/>
    <property type="match status" value="1"/>
</dbReference>
<dbReference type="InterPro" id="IPR001789">
    <property type="entry name" value="Sig_transdc_resp-reg_receiver"/>
</dbReference>
<gene>
    <name evidence="7" type="ORF">OYT1_ch2039</name>
</gene>
<evidence type="ECO:0000256" key="2">
    <source>
        <dbReference type="ARBA" id="ARBA00034247"/>
    </source>
</evidence>
<dbReference type="InterPro" id="IPR050469">
    <property type="entry name" value="Diguanylate_Cyclase"/>
</dbReference>
<dbReference type="RefSeq" id="WP_062626225.1">
    <property type="nucleotide sequence ID" value="NZ_AP018738.1"/>
</dbReference>
<evidence type="ECO:0000259" key="5">
    <source>
        <dbReference type="PROSITE" id="PS50887"/>
    </source>
</evidence>
<dbReference type="InterPro" id="IPR011006">
    <property type="entry name" value="CheY-like_superfamily"/>
</dbReference>
<evidence type="ECO:0000256" key="3">
    <source>
        <dbReference type="PROSITE-ProRule" id="PRU00169"/>
    </source>
</evidence>